<protein>
    <recommendedName>
        <fullName evidence="3">Golgin subfamily A conserved domain-containing protein</fullName>
    </recommendedName>
</protein>
<evidence type="ECO:0000259" key="3">
    <source>
        <dbReference type="Pfam" id="PF15070"/>
    </source>
</evidence>
<name>A0A8I5MUQ1_PAPAN</name>
<dbReference type="InterPro" id="IPR024858">
    <property type="entry name" value="GOLGA"/>
</dbReference>
<accession>A0A8I5MUQ1</accession>
<evidence type="ECO:0000256" key="1">
    <source>
        <dbReference type="ARBA" id="ARBA00023054"/>
    </source>
</evidence>
<dbReference type="Pfam" id="PF15070">
    <property type="entry name" value="GOLGA2L5"/>
    <property type="match status" value="1"/>
</dbReference>
<evidence type="ECO:0000313" key="4">
    <source>
        <dbReference type="Ensembl" id="ENSPANP00000047971.1"/>
    </source>
</evidence>
<feature type="region of interest" description="Disordered" evidence="2">
    <location>
        <begin position="105"/>
        <end position="143"/>
    </location>
</feature>
<dbReference type="InterPro" id="IPR043976">
    <property type="entry name" value="GOLGA_cons_dom"/>
</dbReference>
<feature type="region of interest" description="Disordered" evidence="2">
    <location>
        <begin position="38"/>
        <end position="72"/>
    </location>
</feature>
<dbReference type="AlphaFoldDB" id="A0A8I5MUQ1"/>
<reference evidence="4" key="2">
    <citation type="submission" date="2025-09" db="UniProtKB">
        <authorList>
            <consortium name="Ensembl"/>
        </authorList>
    </citation>
    <scope>IDENTIFICATION</scope>
</reference>
<dbReference type="GeneTree" id="ENSGT00530000062932"/>
<proteinExistence type="predicted"/>
<organism evidence="4 5">
    <name type="scientific">Papio anubis</name>
    <name type="common">Olive baboon</name>
    <dbReference type="NCBI Taxonomy" id="9555"/>
    <lineage>
        <taxon>Eukaryota</taxon>
        <taxon>Metazoa</taxon>
        <taxon>Chordata</taxon>
        <taxon>Craniata</taxon>
        <taxon>Vertebrata</taxon>
        <taxon>Euteleostomi</taxon>
        <taxon>Mammalia</taxon>
        <taxon>Eutheria</taxon>
        <taxon>Euarchontoglires</taxon>
        <taxon>Primates</taxon>
        <taxon>Haplorrhini</taxon>
        <taxon>Catarrhini</taxon>
        <taxon>Cercopithecidae</taxon>
        <taxon>Cercopithecinae</taxon>
        <taxon>Papio</taxon>
    </lineage>
</organism>
<dbReference type="PANTHER" id="PTHR10881:SF46">
    <property type="entry name" value="GOLGIN SUBFAMILY A MEMBER 2"/>
    <property type="match status" value="1"/>
</dbReference>
<keyword evidence="5" id="KW-1185">Reference proteome</keyword>
<dbReference type="GO" id="GO:0005801">
    <property type="term" value="C:cis-Golgi network"/>
    <property type="evidence" value="ECO:0007669"/>
    <property type="project" value="TreeGrafter"/>
</dbReference>
<feature type="compositionally biased region" description="Gly residues" evidence="2">
    <location>
        <begin position="123"/>
        <end position="133"/>
    </location>
</feature>
<evidence type="ECO:0000313" key="5">
    <source>
        <dbReference type="Proteomes" id="UP000028761"/>
    </source>
</evidence>
<dbReference type="Proteomes" id="UP000028761">
    <property type="component" value="Unplaced"/>
</dbReference>
<dbReference type="GO" id="GO:0007030">
    <property type="term" value="P:Golgi organization"/>
    <property type="evidence" value="ECO:0007669"/>
    <property type="project" value="TreeGrafter"/>
</dbReference>
<reference evidence="4" key="1">
    <citation type="submission" date="2025-08" db="UniProtKB">
        <authorList>
            <consortium name="Ensembl"/>
        </authorList>
    </citation>
    <scope>IDENTIFICATION</scope>
</reference>
<sequence length="266" mass="28728">MIFLTCLHPSRCYGRQTPSSGVSSYSGWPMIASLCPEQREQERTAVGATSKGAEDAGRAERHGAPGSYQPAETAAKARLSLMALPGEEEMEEDIWTVRRRRRLSPCRTSQGTGRAGRPEQLYGGQGGPEGAGGETRASIHPPLGTDTIRNYISRGQCQNAALGEEDIIRLTQDKEMQVNLLELQGQVLRLVGDHNEGHDKFLTTAQSPGDQPALGAPIPQELGCADKQGDLRGSASLTAWSLHQERPGRVLPTTTPLHSRSCSCFL</sequence>
<dbReference type="Ensembl" id="ENSPANT00000064188.1">
    <property type="protein sequence ID" value="ENSPANP00000047971.1"/>
    <property type="gene ID" value="ENSPANG00000049225.1"/>
</dbReference>
<evidence type="ECO:0000256" key="2">
    <source>
        <dbReference type="SAM" id="MobiDB-lite"/>
    </source>
</evidence>
<dbReference type="GO" id="GO:0000137">
    <property type="term" value="C:Golgi cis cisterna"/>
    <property type="evidence" value="ECO:0007669"/>
    <property type="project" value="TreeGrafter"/>
</dbReference>
<feature type="compositionally biased region" description="Basic and acidic residues" evidence="2">
    <location>
        <begin position="52"/>
        <end position="63"/>
    </location>
</feature>
<keyword evidence="1" id="KW-0175">Coiled coil</keyword>
<dbReference type="PANTHER" id="PTHR10881">
    <property type="entry name" value="GOLGIN SUBFAMILY A MEMBER-RELATED"/>
    <property type="match status" value="1"/>
</dbReference>
<feature type="domain" description="Golgin subfamily A conserved" evidence="3">
    <location>
        <begin position="145"/>
        <end position="206"/>
    </location>
</feature>
<dbReference type="GO" id="GO:0032580">
    <property type="term" value="C:Golgi cisterna membrane"/>
    <property type="evidence" value="ECO:0007669"/>
    <property type="project" value="TreeGrafter"/>
</dbReference>